<dbReference type="OrthoDB" id="2196187at2759"/>
<proteinExistence type="inferred from homology"/>
<dbReference type="PANTHER" id="PTHR13238:SF0">
    <property type="entry name" value="CILIA- AND FLAGELLA-ASSOCIATED PROTEIN 298"/>
    <property type="match status" value="1"/>
</dbReference>
<protein>
    <submittedName>
        <fullName evidence="2">Uncharacterized protein</fullName>
    </submittedName>
</protein>
<evidence type="ECO:0000256" key="1">
    <source>
        <dbReference type="ARBA" id="ARBA00009619"/>
    </source>
</evidence>
<dbReference type="EMBL" id="JADCNL010000003">
    <property type="protein sequence ID" value="KAG0487779.1"/>
    <property type="molecule type" value="Genomic_DNA"/>
</dbReference>
<comment type="caution">
    <text evidence="2">The sequence shown here is derived from an EMBL/GenBank/DDBJ whole genome shotgun (WGS) entry which is preliminary data.</text>
</comment>
<gene>
    <name evidence="2" type="ORF">HPP92_006590</name>
</gene>
<evidence type="ECO:0000313" key="3">
    <source>
        <dbReference type="Proteomes" id="UP000636800"/>
    </source>
</evidence>
<evidence type="ECO:0000313" key="2">
    <source>
        <dbReference type="EMBL" id="KAG0487779.1"/>
    </source>
</evidence>
<sequence>MVGIHVKVEGVEEHQFLYECSCGSSVDDVADAIIEIYDLQARIQSICFCIRQRLLTDAFRENCPDLVFSLDRKLSEAEAYSSKEQVLYQKFLSPHILQDHIQTIEREIEVAHSRGLPDSNIPLIISSLELNRDVQLMWAGKELLRGKKMCEYVGENEKTKHGDKDCDEVSHSEFVKEDLLVRCPKRGPNIALKVIKKETPFRKLLCCEIQEQGVLYQKGGGKKPGFWIEAEDNKRKFHRPSSPPPYAE</sequence>
<dbReference type="AlphaFoldDB" id="A0A835V533"/>
<dbReference type="Pfam" id="PF11069">
    <property type="entry name" value="CFAP298"/>
    <property type="match status" value="1"/>
</dbReference>
<name>A0A835V533_VANPL</name>
<dbReference type="InterPro" id="IPR021298">
    <property type="entry name" value="CFAP298"/>
</dbReference>
<comment type="similarity">
    <text evidence="1">Belongs to the CFAP298 family.</text>
</comment>
<keyword evidence="3" id="KW-1185">Reference proteome</keyword>
<accession>A0A835V533</accession>
<organism evidence="2 3">
    <name type="scientific">Vanilla planifolia</name>
    <name type="common">Vanilla</name>
    <dbReference type="NCBI Taxonomy" id="51239"/>
    <lineage>
        <taxon>Eukaryota</taxon>
        <taxon>Viridiplantae</taxon>
        <taxon>Streptophyta</taxon>
        <taxon>Embryophyta</taxon>
        <taxon>Tracheophyta</taxon>
        <taxon>Spermatophyta</taxon>
        <taxon>Magnoliopsida</taxon>
        <taxon>Liliopsida</taxon>
        <taxon>Asparagales</taxon>
        <taxon>Orchidaceae</taxon>
        <taxon>Vanilloideae</taxon>
        <taxon>Vanilleae</taxon>
        <taxon>Vanilla</taxon>
    </lineage>
</organism>
<dbReference type="PANTHER" id="PTHR13238">
    <property type="entry name" value="PROTEIN C21ORF59"/>
    <property type="match status" value="1"/>
</dbReference>
<reference evidence="2 3" key="1">
    <citation type="journal article" date="2020" name="Nat. Food">
        <title>A phased Vanilla planifolia genome enables genetic improvement of flavour and production.</title>
        <authorList>
            <person name="Hasing T."/>
            <person name="Tang H."/>
            <person name="Brym M."/>
            <person name="Khazi F."/>
            <person name="Huang T."/>
            <person name="Chambers A.H."/>
        </authorList>
    </citation>
    <scope>NUCLEOTIDE SEQUENCE [LARGE SCALE GENOMIC DNA]</scope>
    <source>
        <tissue evidence="2">Leaf</tissue>
    </source>
</reference>
<dbReference type="Proteomes" id="UP000636800">
    <property type="component" value="Chromosome 3"/>
</dbReference>